<keyword evidence="3 9" id="KW-0997">Cell inner membrane</keyword>
<keyword evidence="5 9" id="KW-0812">Transmembrane</keyword>
<evidence type="ECO:0000256" key="3">
    <source>
        <dbReference type="ARBA" id="ARBA00022519"/>
    </source>
</evidence>
<dbReference type="AlphaFoldDB" id="B6IRF7"/>
<dbReference type="OrthoDB" id="9783091at2"/>
<keyword evidence="4 9" id="KW-0132">Cell division</keyword>
<evidence type="ECO:0000313" key="12">
    <source>
        <dbReference type="Proteomes" id="UP000001591"/>
    </source>
</evidence>
<dbReference type="InterPro" id="IPR026579">
    <property type="entry name" value="FtsQ"/>
</dbReference>
<dbReference type="Pfam" id="PF03799">
    <property type="entry name" value="FtsQ_DivIB_C"/>
    <property type="match status" value="1"/>
</dbReference>
<evidence type="ECO:0000256" key="4">
    <source>
        <dbReference type="ARBA" id="ARBA00022618"/>
    </source>
</evidence>
<feature type="domain" description="POTRA" evidence="10">
    <location>
        <begin position="97"/>
        <end position="165"/>
    </location>
</feature>
<keyword evidence="12" id="KW-1185">Reference proteome</keyword>
<evidence type="ECO:0000259" key="10">
    <source>
        <dbReference type="PROSITE" id="PS51779"/>
    </source>
</evidence>
<dbReference type="GO" id="GO:0032153">
    <property type="term" value="C:cell division site"/>
    <property type="evidence" value="ECO:0007669"/>
    <property type="project" value="UniProtKB-UniRule"/>
</dbReference>
<evidence type="ECO:0000256" key="7">
    <source>
        <dbReference type="ARBA" id="ARBA00023136"/>
    </source>
</evidence>
<dbReference type="RefSeq" id="WP_012565835.1">
    <property type="nucleotide sequence ID" value="NC_011420.2"/>
</dbReference>
<dbReference type="GO" id="GO:0043093">
    <property type="term" value="P:FtsZ-dependent cytokinesis"/>
    <property type="evidence" value="ECO:0007669"/>
    <property type="project" value="UniProtKB-UniRule"/>
</dbReference>
<dbReference type="PANTHER" id="PTHR35851">
    <property type="entry name" value="CELL DIVISION PROTEIN FTSQ"/>
    <property type="match status" value="1"/>
</dbReference>
<reference evidence="11 12" key="1">
    <citation type="journal article" date="2010" name="BMC Genomics">
        <title>Metabolic flexibility revealed in the genome of the cyst-forming alpha-1 proteobacterium Rhodospirillum centenum.</title>
        <authorList>
            <person name="Lu Y.K."/>
            <person name="Marden J."/>
            <person name="Han M."/>
            <person name="Swingley W.D."/>
            <person name="Mastrian S.D."/>
            <person name="Chowdhury S.R."/>
            <person name="Hao J."/>
            <person name="Helmy T."/>
            <person name="Kim S."/>
            <person name="Kurdoglu A.A."/>
            <person name="Matthies H.J."/>
            <person name="Rollo D."/>
            <person name="Stothard P."/>
            <person name="Blankenship R.E."/>
            <person name="Bauer C.E."/>
            <person name="Touchman J.W."/>
        </authorList>
    </citation>
    <scope>NUCLEOTIDE SEQUENCE [LARGE SCALE GENOMIC DNA]</scope>
    <source>
        <strain evidence="12">ATCC 51521 / SW</strain>
    </source>
</reference>
<comment type="function">
    <text evidence="9">Essential cell division protein.</text>
</comment>
<evidence type="ECO:0000256" key="8">
    <source>
        <dbReference type="ARBA" id="ARBA00023306"/>
    </source>
</evidence>
<dbReference type="GO" id="GO:0005886">
    <property type="term" value="C:plasma membrane"/>
    <property type="evidence" value="ECO:0007669"/>
    <property type="project" value="UniProtKB-SubCell"/>
</dbReference>
<dbReference type="PANTHER" id="PTHR35851:SF1">
    <property type="entry name" value="CELL DIVISION PROTEIN FTSQ"/>
    <property type="match status" value="1"/>
</dbReference>
<dbReference type="PROSITE" id="PS51779">
    <property type="entry name" value="POTRA"/>
    <property type="match status" value="1"/>
</dbReference>
<keyword evidence="7 9" id="KW-0472">Membrane</keyword>
<keyword evidence="2 9" id="KW-1003">Cell membrane</keyword>
<protein>
    <recommendedName>
        <fullName evidence="9">Cell division protein FtsQ</fullName>
    </recommendedName>
</protein>
<keyword evidence="8 9" id="KW-0131">Cell cycle</keyword>
<evidence type="ECO:0000256" key="5">
    <source>
        <dbReference type="ARBA" id="ARBA00022692"/>
    </source>
</evidence>
<comment type="similarity">
    <text evidence="9">Belongs to the FtsQ/DivIB family. FtsQ subfamily.</text>
</comment>
<organism evidence="11 12">
    <name type="scientific">Rhodospirillum centenum (strain ATCC 51521 / SW)</name>
    <dbReference type="NCBI Taxonomy" id="414684"/>
    <lineage>
        <taxon>Bacteria</taxon>
        <taxon>Pseudomonadati</taxon>
        <taxon>Pseudomonadota</taxon>
        <taxon>Alphaproteobacteria</taxon>
        <taxon>Rhodospirillales</taxon>
        <taxon>Rhodospirillaceae</taxon>
        <taxon>Rhodospirillum</taxon>
    </lineage>
</organism>
<dbReference type="InterPro" id="IPR045335">
    <property type="entry name" value="FtsQ_C_sf"/>
</dbReference>
<evidence type="ECO:0000256" key="2">
    <source>
        <dbReference type="ARBA" id="ARBA00022475"/>
    </source>
</evidence>
<evidence type="ECO:0000256" key="1">
    <source>
        <dbReference type="ARBA" id="ARBA00004370"/>
    </source>
</evidence>
<dbReference type="InterPro" id="IPR034746">
    <property type="entry name" value="POTRA"/>
</dbReference>
<dbReference type="eggNOG" id="COG1589">
    <property type="taxonomic scope" value="Bacteria"/>
</dbReference>
<accession>B6IRF7</accession>
<comment type="subcellular location">
    <subcellularLocation>
        <location evidence="9">Cell inner membrane</location>
        <topology evidence="9">Single-pass type II membrane protein</topology>
    </subcellularLocation>
    <subcellularLocation>
        <location evidence="1">Membrane</location>
    </subcellularLocation>
    <text evidence="9">Localizes to the division septum.</text>
</comment>
<dbReference type="KEGG" id="rce:RC1_0608"/>
<dbReference type="InterPro" id="IPR005548">
    <property type="entry name" value="Cell_div_FtsQ/DivIB_C"/>
</dbReference>
<dbReference type="Pfam" id="PF08478">
    <property type="entry name" value="POTRA_1"/>
    <property type="match status" value="1"/>
</dbReference>
<evidence type="ECO:0000256" key="9">
    <source>
        <dbReference type="HAMAP-Rule" id="MF_00911"/>
    </source>
</evidence>
<dbReference type="Gene3D" id="3.10.20.310">
    <property type="entry name" value="membrane protein fhac"/>
    <property type="match status" value="1"/>
</dbReference>
<dbReference type="HAMAP" id="MF_00911">
    <property type="entry name" value="FtsQ_subfam"/>
    <property type="match status" value="1"/>
</dbReference>
<name>B6IRF7_RHOCS</name>
<dbReference type="STRING" id="414684.RC1_0608"/>
<proteinExistence type="inferred from homology"/>
<dbReference type="Proteomes" id="UP000001591">
    <property type="component" value="Chromosome"/>
</dbReference>
<evidence type="ECO:0000256" key="6">
    <source>
        <dbReference type="ARBA" id="ARBA00022989"/>
    </source>
</evidence>
<gene>
    <name evidence="9 11" type="primary">ftsQ</name>
    <name evidence="11" type="ordered locus">RC1_0608</name>
</gene>
<dbReference type="GO" id="GO:0090529">
    <property type="term" value="P:cell septum assembly"/>
    <property type="evidence" value="ECO:0007669"/>
    <property type="project" value="InterPro"/>
</dbReference>
<dbReference type="InterPro" id="IPR013685">
    <property type="entry name" value="POTRA_FtsQ_type"/>
</dbReference>
<evidence type="ECO:0000313" key="11">
    <source>
        <dbReference type="EMBL" id="ACI98043.1"/>
    </source>
</evidence>
<keyword evidence="6 9" id="KW-1133">Transmembrane helix</keyword>
<dbReference type="Gene3D" id="3.40.50.11690">
    <property type="entry name" value="Cell division protein FtsQ/DivIB"/>
    <property type="match status" value="1"/>
</dbReference>
<dbReference type="HOGENOM" id="CLU_066635_0_0_5"/>
<dbReference type="EMBL" id="CP000613">
    <property type="protein sequence ID" value="ACI98043.1"/>
    <property type="molecule type" value="Genomic_DNA"/>
</dbReference>
<sequence>MPRVSAAAYDTGRGSADSHRAKIAAAARRATMQAARRANRRRALPRWALPSLRAGLKLSPVLLLAGFLAWVWADGRLPEMAGKASEGFVRTTAEAGLAVTEVLVKGRAETDGAAVLAALGVGTGSPMLTFDPHAAQAALQALPWVAAATVERRLPGTIFVQLVERTPMALWQHEQKLYLVDADGVVLTDERLERWPDLPMLVGADAPKHGRELLALLSAEPLIGARVEAAVLVGGRRWDLRLDNGVDVRLPEKEMAAALRQLATVQQTNRVLERDIVAVDLRVPDRLVVQTSAQAAEQRREAQRQKKI</sequence>